<dbReference type="EMBL" id="JAGSNF010000019">
    <property type="protein sequence ID" value="MBR7744178.1"/>
    <property type="molecule type" value="Genomic_DNA"/>
</dbReference>
<dbReference type="Proteomes" id="UP000677016">
    <property type="component" value="Unassembled WGS sequence"/>
</dbReference>
<sequence>MIEESRLLAGEARDVLNLPGQIDPPLRERITRARRQGTSITVIPGDPEDDHQTLALRLLDRVLDEADSVGSVVVYLPQHATTRLSTTPELSVGGLRRVVGCLSEVSHTVENDGLSTTVVVHGIRRTLDAVAATRW</sequence>
<proteinExistence type="predicted"/>
<name>A0A941D939_9MICO</name>
<accession>A0A941D939</accession>
<dbReference type="RefSeq" id="WP_211603629.1">
    <property type="nucleotide sequence ID" value="NZ_JAGSNF010000019.1"/>
</dbReference>
<keyword evidence="2" id="KW-1185">Reference proteome</keyword>
<evidence type="ECO:0000313" key="1">
    <source>
        <dbReference type="EMBL" id="MBR7744178.1"/>
    </source>
</evidence>
<gene>
    <name evidence="1" type="ORF">KC207_12865</name>
</gene>
<evidence type="ECO:0000313" key="2">
    <source>
        <dbReference type="Proteomes" id="UP000677016"/>
    </source>
</evidence>
<reference evidence="1" key="1">
    <citation type="submission" date="2021-04" db="EMBL/GenBank/DDBJ databases">
        <title>Phycicoccus avicenniae sp. nov., a novel endophytic actinomycetes isolated from branch of Avicennia mariana.</title>
        <authorList>
            <person name="Tuo L."/>
        </authorList>
    </citation>
    <scope>NUCLEOTIDE SEQUENCE</scope>
    <source>
        <strain evidence="1">BSK3Z-2</strain>
    </source>
</reference>
<organism evidence="1 2">
    <name type="scientific">Phycicoccus avicenniae</name>
    <dbReference type="NCBI Taxonomy" id="2828860"/>
    <lineage>
        <taxon>Bacteria</taxon>
        <taxon>Bacillati</taxon>
        <taxon>Actinomycetota</taxon>
        <taxon>Actinomycetes</taxon>
        <taxon>Micrococcales</taxon>
        <taxon>Intrasporangiaceae</taxon>
        <taxon>Phycicoccus</taxon>
    </lineage>
</organism>
<protein>
    <submittedName>
        <fullName evidence="1">Uncharacterized protein</fullName>
    </submittedName>
</protein>
<comment type="caution">
    <text evidence="1">The sequence shown here is derived from an EMBL/GenBank/DDBJ whole genome shotgun (WGS) entry which is preliminary data.</text>
</comment>
<dbReference type="AlphaFoldDB" id="A0A941D939"/>